<feature type="domain" description="Gfo/Idh/MocA-like oxidoreductase C-terminal" evidence="3">
    <location>
        <begin position="141"/>
        <end position="341"/>
    </location>
</feature>
<dbReference type="InterPro" id="IPR004104">
    <property type="entry name" value="Gfo/Idh/MocA-like_OxRdtase_C"/>
</dbReference>
<evidence type="ECO:0000313" key="5">
    <source>
        <dbReference type="Proteomes" id="UP000245590"/>
    </source>
</evidence>
<dbReference type="EMBL" id="QFKX01000002">
    <property type="protein sequence ID" value="PWH06253.1"/>
    <property type="molecule type" value="Genomic_DNA"/>
</dbReference>
<dbReference type="PANTHER" id="PTHR43377">
    <property type="entry name" value="BILIVERDIN REDUCTASE A"/>
    <property type="match status" value="1"/>
</dbReference>
<evidence type="ECO:0000313" key="4">
    <source>
        <dbReference type="EMBL" id="PWH06253.1"/>
    </source>
</evidence>
<dbReference type="Pfam" id="PF01408">
    <property type="entry name" value="GFO_IDH_MocA"/>
    <property type="match status" value="1"/>
</dbReference>
<gene>
    <name evidence="4" type="ORF">DEO23_04510</name>
</gene>
<dbReference type="OrthoDB" id="103047at2"/>
<dbReference type="RefSeq" id="WP_109274846.1">
    <property type="nucleotide sequence ID" value="NZ_QFKX01000002.1"/>
</dbReference>
<dbReference type="GO" id="GO:0000166">
    <property type="term" value="F:nucleotide binding"/>
    <property type="evidence" value="ECO:0007669"/>
    <property type="project" value="InterPro"/>
</dbReference>
<dbReference type="SUPFAM" id="SSF51735">
    <property type="entry name" value="NAD(P)-binding Rossmann-fold domains"/>
    <property type="match status" value="1"/>
</dbReference>
<keyword evidence="5" id="KW-1185">Reference proteome</keyword>
<comment type="caution">
    <text evidence="4">The sequence shown here is derived from an EMBL/GenBank/DDBJ whole genome shotgun (WGS) entry which is preliminary data.</text>
</comment>
<name>A0A2U2RK63_9MICO</name>
<dbReference type="Proteomes" id="UP000245590">
    <property type="component" value="Unassembled WGS sequence"/>
</dbReference>
<evidence type="ECO:0000259" key="2">
    <source>
        <dbReference type="Pfam" id="PF01408"/>
    </source>
</evidence>
<accession>A0A2U2RK63</accession>
<dbReference type="AlphaFoldDB" id="A0A2U2RK63"/>
<protein>
    <submittedName>
        <fullName evidence="4">Dehydrogenase</fullName>
    </submittedName>
</protein>
<proteinExistence type="inferred from homology"/>
<dbReference type="Gene3D" id="3.30.360.10">
    <property type="entry name" value="Dihydrodipicolinate Reductase, domain 2"/>
    <property type="match status" value="1"/>
</dbReference>
<evidence type="ECO:0000256" key="1">
    <source>
        <dbReference type="ARBA" id="ARBA00010928"/>
    </source>
</evidence>
<dbReference type="PANTHER" id="PTHR43377:SF2">
    <property type="entry name" value="BINDING ROSSMANN FOLD OXIDOREDUCTASE, PUTATIVE (AFU_ORTHOLOGUE AFUA_4G00560)-RELATED"/>
    <property type="match status" value="1"/>
</dbReference>
<reference evidence="4 5" key="1">
    <citation type="submission" date="2018-05" db="EMBL/GenBank/DDBJ databases">
        <title>Brachybacterium sp. M1HQ-2T, whole genome shotgun sequence.</title>
        <authorList>
            <person name="Tuo L."/>
        </authorList>
    </citation>
    <scope>NUCLEOTIDE SEQUENCE [LARGE SCALE GENOMIC DNA]</scope>
    <source>
        <strain evidence="4 5">M1HQ-2</strain>
    </source>
</reference>
<dbReference type="InterPro" id="IPR051450">
    <property type="entry name" value="Gfo/Idh/MocA_Oxidoreductases"/>
</dbReference>
<dbReference type="Gene3D" id="3.40.50.720">
    <property type="entry name" value="NAD(P)-binding Rossmann-like Domain"/>
    <property type="match status" value="1"/>
</dbReference>
<dbReference type="Pfam" id="PF02894">
    <property type="entry name" value="GFO_IDH_MocA_C"/>
    <property type="match status" value="1"/>
</dbReference>
<dbReference type="InterPro" id="IPR000683">
    <property type="entry name" value="Gfo/Idh/MocA-like_OxRdtase_N"/>
</dbReference>
<dbReference type="SUPFAM" id="SSF55347">
    <property type="entry name" value="Glyceraldehyde-3-phosphate dehydrogenase-like, C-terminal domain"/>
    <property type="match status" value="1"/>
</dbReference>
<comment type="similarity">
    <text evidence="1">Belongs to the Gfo/Idh/MocA family.</text>
</comment>
<feature type="domain" description="Gfo/Idh/MocA-like oxidoreductase N-terminal" evidence="2">
    <location>
        <begin position="4"/>
        <end position="129"/>
    </location>
</feature>
<sequence length="469" mass="51038">MTTRYGLIGTGHRAQMYIDAITGPHADVAELVALFDTNPGRMQHYREHHPALADVPTRGPEHLEETIAELGIERMIITSMDRFHAEHIVRSLEAGADVIVEKPLTIDAPKAREIAEAAERTGRSVTVTFNYRYSPRNSALREVIADGRIGTPLSMVFEWVLDTAHGADYFRRWHRDKANSGGLFVHKASHHFDLASWWVDAYPQRVYARGGVRFYGAEAAARRGVTAPAERGTHDGPHGPFELDLRSDPRLKELYLDQEQHDGYRRDQDVFSAGVTTEDNLTAIVDYDSGLTLTYALTAHSPWEGYRVAVNGTEGRVELEVVERTAVLRDREDGVAADGETGDARGEAVVDPSAVRVADEGDGARHAGERLVLQRHFEAAQEVEIPRGEGAHGGGDALMLAEVFRGRGAGAGDGAGADLGVDDGTGGDPLGRAADWHDGLRAISIGVCGNASIETGRPIDVETFMGIDR</sequence>
<dbReference type="InterPro" id="IPR036291">
    <property type="entry name" value="NAD(P)-bd_dom_sf"/>
</dbReference>
<organism evidence="4 5">
    <name type="scientific">Brachybacterium endophyticum</name>
    <dbReference type="NCBI Taxonomy" id="2182385"/>
    <lineage>
        <taxon>Bacteria</taxon>
        <taxon>Bacillati</taxon>
        <taxon>Actinomycetota</taxon>
        <taxon>Actinomycetes</taxon>
        <taxon>Micrococcales</taxon>
        <taxon>Dermabacteraceae</taxon>
        <taxon>Brachybacterium</taxon>
    </lineage>
</organism>
<evidence type="ECO:0000259" key="3">
    <source>
        <dbReference type="Pfam" id="PF02894"/>
    </source>
</evidence>